<dbReference type="Proteomes" id="UP000184550">
    <property type="component" value="Unassembled WGS sequence"/>
</dbReference>
<dbReference type="Pfam" id="PF06949">
    <property type="entry name" value="DUF1292"/>
    <property type="match status" value="1"/>
</dbReference>
<feature type="compositionally biased region" description="Basic and acidic residues" evidence="1">
    <location>
        <begin position="12"/>
        <end position="23"/>
    </location>
</feature>
<keyword evidence="3" id="KW-1185">Reference proteome</keyword>
<feature type="region of interest" description="Disordered" evidence="1">
    <location>
        <begin position="1"/>
        <end position="23"/>
    </location>
</feature>
<proteinExistence type="predicted"/>
<dbReference type="Pfam" id="PF12527">
    <property type="entry name" value="DUF3727"/>
    <property type="match status" value="1"/>
</dbReference>
<reference evidence="2" key="1">
    <citation type="submission" date="2019-10" db="EMBL/GenBank/DDBJ databases">
        <authorList>
            <consortium name="Genoscope - CEA"/>
            <person name="William W."/>
        </authorList>
    </citation>
    <scope>NUCLEOTIDE SEQUENCE [LARGE SCALE GENOMIC DNA]</scope>
    <source>
        <strain evidence="2">BBR_PRJEB10992</strain>
    </source>
</reference>
<gene>
    <name evidence="2" type="ORF">PL8927_70012</name>
</gene>
<evidence type="ECO:0000313" key="3">
    <source>
        <dbReference type="Proteomes" id="UP000184550"/>
    </source>
</evidence>
<comment type="caution">
    <text evidence="2">The sequence shown here is derived from an EMBL/GenBank/DDBJ whole genome shotgun (WGS) entry which is preliminary data.</text>
</comment>
<protein>
    <recommendedName>
        <fullName evidence="4">DUF3727 domain-containing protein</fullName>
    </recommendedName>
</protein>
<sequence>MMFPSKFPQDNGRSEEEHVTLTDEQGRSLICTLQSSIQLEGQDYGLLLPVDTPIEILTWNDEDDDDESAVPVESEAELERIFETARAVLAEQNLTLKRTGITLTVSGDLPDFPEEGEPNLDLNSSQPDPEEFEELLWLASFYYEEQEYGIYTPADPFFILAKADEQGEFKQLSPEEFRSLEPLLPMIEDQLFDALD</sequence>
<organism evidence="2 3">
    <name type="scientific">Planktothrix serta PCC 8927</name>
    <dbReference type="NCBI Taxonomy" id="671068"/>
    <lineage>
        <taxon>Bacteria</taxon>
        <taxon>Bacillati</taxon>
        <taxon>Cyanobacteriota</taxon>
        <taxon>Cyanophyceae</taxon>
        <taxon>Oscillatoriophycideae</taxon>
        <taxon>Oscillatoriales</taxon>
        <taxon>Microcoleaceae</taxon>
        <taxon>Planktothrix</taxon>
    </lineage>
</organism>
<dbReference type="PANTHER" id="PTHR36061">
    <property type="match status" value="1"/>
</dbReference>
<accession>A0A7Z9BRH3</accession>
<name>A0A7Z9BRH3_9CYAN</name>
<evidence type="ECO:0000256" key="1">
    <source>
        <dbReference type="SAM" id="MobiDB-lite"/>
    </source>
</evidence>
<dbReference type="EMBL" id="CZCU02000146">
    <property type="protein sequence ID" value="VXD20792.1"/>
    <property type="molecule type" value="Genomic_DNA"/>
</dbReference>
<dbReference type="InterPro" id="IPR009711">
    <property type="entry name" value="UPF0473"/>
</dbReference>
<dbReference type="AlphaFoldDB" id="A0A7Z9BRH3"/>
<dbReference type="InterPro" id="IPR022203">
    <property type="entry name" value="DUF3727"/>
</dbReference>
<evidence type="ECO:0008006" key="4">
    <source>
        <dbReference type="Google" id="ProtNLM"/>
    </source>
</evidence>
<evidence type="ECO:0000313" key="2">
    <source>
        <dbReference type="EMBL" id="VXD20792.1"/>
    </source>
</evidence>
<feature type="region of interest" description="Disordered" evidence="1">
    <location>
        <begin position="107"/>
        <end position="127"/>
    </location>
</feature>
<dbReference type="PANTHER" id="PTHR36061:SF3">
    <property type="entry name" value="OS04G0692200 PROTEIN"/>
    <property type="match status" value="1"/>
</dbReference>